<feature type="transmembrane region" description="Helical" evidence="12">
    <location>
        <begin position="565"/>
        <end position="585"/>
    </location>
</feature>
<dbReference type="SFLD" id="SFLDG00002">
    <property type="entry name" value="C1.7:_P-type_atpase_like"/>
    <property type="match status" value="1"/>
</dbReference>
<evidence type="ECO:0000313" key="15">
    <source>
        <dbReference type="Proteomes" id="UP000051739"/>
    </source>
</evidence>
<keyword evidence="8" id="KW-0406">Ion transport</keyword>
<feature type="transmembrane region" description="Helical" evidence="12">
    <location>
        <begin position="591"/>
        <end position="608"/>
    </location>
</feature>
<reference evidence="14 15" key="1">
    <citation type="journal article" date="2015" name="Genome Announc.">
        <title>Expanding the biotechnology potential of lactobacilli through comparative genomics of 213 strains and associated genera.</title>
        <authorList>
            <person name="Sun Z."/>
            <person name="Harris H.M."/>
            <person name="McCann A."/>
            <person name="Guo C."/>
            <person name="Argimon S."/>
            <person name="Zhang W."/>
            <person name="Yang X."/>
            <person name="Jeffery I.B."/>
            <person name="Cooney J.C."/>
            <person name="Kagawa T.F."/>
            <person name="Liu W."/>
            <person name="Song Y."/>
            <person name="Salvetti E."/>
            <person name="Wrobel A."/>
            <person name="Rasinkangas P."/>
            <person name="Parkhill J."/>
            <person name="Rea M.C."/>
            <person name="O'Sullivan O."/>
            <person name="Ritari J."/>
            <person name="Douillard F.P."/>
            <person name="Paul Ross R."/>
            <person name="Yang R."/>
            <person name="Briner A.E."/>
            <person name="Felis G.E."/>
            <person name="de Vos W.M."/>
            <person name="Barrangou R."/>
            <person name="Klaenhammer T.R."/>
            <person name="Caufield P.W."/>
            <person name="Cui Y."/>
            <person name="Zhang H."/>
            <person name="O'Toole P.W."/>
        </authorList>
    </citation>
    <scope>NUCLEOTIDE SEQUENCE [LARGE SCALE GENOMIC DNA]</scope>
    <source>
        <strain evidence="14 15">DSM 16045</strain>
    </source>
</reference>
<keyword evidence="7 12" id="KW-1133">Transmembrane helix</keyword>
<evidence type="ECO:0000256" key="11">
    <source>
        <dbReference type="ARBA" id="ARBA00049338"/>
    </source>
</evidence>
<dbReference type="InterPro" id="IPR018303">
    <property type="entry name" value="ATPase_P-typ_P_site"/>
</dbReference>
<dbReference type="Gene3D" id="3.40.50.1000">
    <property type="entry name" value="HAD superfamily/HAD-like"/>
    <property type="match status" value="1"/>
</dbReference>
<comment type="catalytic activity">
    <reaction evidence="11">
        <text>Cd(2+)(in) + ATP + H2O = Cd(2+)(out) + ADP + phosphate + H(+)</text>
        <dbReference type="Rhea" id="RHEA:12132"/>
        <dbReference type="ChEBI" id="CHEBI:15377"/>
        <dbReference type="ChEBI" id="CHEBI:15378"/>
        <dbReference type="ChEBI" id="CHEBI:30616"/>
        <dbReference type="ChEBI" id="CHEBI:43474"/>
        <dbReference type="ChEBI" id="CHEBI:48775"/>
        <dbReference type="ChEBI" id="CHEBI:456216"/>
        <dbReference type="EC" id="7.2.2.21"/>
    </reaction>
</comment>
<dbReference type="GO" id="GO:0016887">
    <property type="term" value="F:ATP hydrolysis activity"/>
    <property type="evidence" value="ECO:0007669"/>
    <property type="project" value="InterPro"/>
</dbReference>
<dbReference type="GO" id="GO:0005524">
    <property type="term" value="F:ATP binding"/>
    <property type="evidence" value="ECO:0007669"/>
    <property type="project" value="UniProtKB-UniRule"/>
</dbReference>
<comment type="subcellular location">
    <subcellularLocation>
        <location evidence="1">Cell membrane</location>
        <topology evidence="1">Multi-pass membrane protein</topology>
    </subcellularLocation>
</comment>
<evidence type="ECO:0000256" key="7">
    <source>
        <dbReference type="ARBA" id="ARBA00022989"/>
    </source>
</evidence>
<keyword evidence="9 12" id="KW-0472">Membrane</keyword>
<evidence type="ECO:0000313" key="14">
    <source>
        <dbReference type="EMBL" id="KRM03636.1"/>
    </source>
</evidence>
<comment type="similarity">
    <text evidence="2 12">Belongs to the cation transport ATPase (P-type) (TC 3.A.3) family. Type IB subfamily.</text>
</comment>
<dbReference type="GO" id="GO:0046872">
    <property type="term" value="F:metal ion binding"/>
    <property type="evidence" value="ECO:0007669"/>
    <property type="project" value="UniProtKB-KW"/>
</dbReference>
<dbReference type="InterPro" id="IPR023299">
    <property type="entry name" value="ATPase_P-typ_cyto_dom_N"/>
</dbReference>
<keyword evidence="12" id="KW-0547">Nucleotide-binding</keyword>
<evidence type="ECO:0000256" key="12">
    <source>
        <dbReference type="RuleBase" id="RU362081"/>
    </source>
</evidence>
<dbReference type="NCBIfam" id="TIGR01512">
    <property type="entry name" value="ATPase-IB2_Cd"/>
    <property type="match status" value="1"/>
</dbReference>
<dbReference type="SUPFAM" id="SSF81653">
    <property type="entry name" value="Calcium ATPase, transduction domain A"/>
    <property type="match status" value="1"/>
</dbReference>
<dbReference type="SUPFAM" id="SSF81665">
    <property type="entry name" value="Calcium ATPase, transmembrane domain M"/>
    <property type="match status" value="1"/>
</dbReference>
<dbReference type="PRINTS" id="PR00119">
    <property type="entry name" value="CATATPASE"/>
</dbReference>
<dbReference type="PATRIC" id="fig|1423749.3.peg.6"/>
<keyword evidence="15" id="KW-1185">Reference proteome</keyword>
<keyword evidence="12" id="KW-0067">ATP-binding</keyword>
<dbReference type="PROSITE" id="PS01229">
    <property type="entry name" value="COF_2"/>
    <property type="match status" value="1"/>
</dbReference>
<dbReference type="EC" id="7.2.2.21" evidence="10"/>
<dbReference type="Pfam" id="PF00702">
    <property type="entry name" value="Hydrolase"/>
    <property type="match status" value="1"/>
</dbReference>
<organism evidence="14 15">
    <name type="scientific">Limosilactobacillus gastricus DSM 16045</name>
    <dbReference type="NCBI Taxonomy" id="1423749"/>
    <lineage>
        <taxon>Bacteria</taxon>
        <taxon>Bacillati</taxon>
        <taxon>Bacillota</taxon>
        <taxon>Bacilli</taxon>
        <taxon>Lactobacillales</taxon>
        <taxon>Lactobacillaceae</taxon>
        <taxon>Limosilactobacillus</taxon>
    </lineage>
</organism>
<dbReference type="FunFam" id="2.70.150.10:FF:000002">
    <property type="entry name" value="Copper-transporting ATPase 1, putative"/>
    <property type="match status" value="1"/>
</dbReference>
<dbReference type="SFLD" id="SFLDF00027">
    <property type="entry name" value="p-type_atpase"/>
    <property type="match status" value="1"/>
</dbReference>
<dbReference type="Gene3D" id="3.40.1110.10">
    <property type="entry name" value="Calcium-transporting ATPase, cytoplasmic domain N"/>
    <property type="match status" value="1"/>
</dbReference>
<dbReference type="NCBIfam" id="TIGR01494">
    <property type="entry name" value="ATPase_P-type"/>
    <property type="match status" value="1"/>
</dbReference>
<dbReference type="SFLD" id="SFLDS00003">
    <property type="entry name" value="Haloacid_Dehalogenase"/>
    <property type="match status" value="1"/>
</dbReference>
<dbReference type="EMBL" id="AZFN01000001">
    <property type="protein sequence ID" value="KRM03636.1"/>
    <property type="molecule type" value="Genomic_DNA"/>
</dbReference>
<dbReference type="InterPro" id="IPR044492">
    <property type="entry name" value="P_typ_ATPase_HD_dom"/>
</dbReference>
<name>A0A0R1VJJ7_9LACO</name>
<sequence length="610" mass="66135">MMKMSRIQKFYLDHQRLVLIVMTTLLAVAYLGKFYFGMMIYQLAMILVALIGVIPLVIRAGESLRYKIISIESLVSLAVIGAFVIGEYNEAGIVVWLFTFGDWLETITLNKTRQSIRELTALAPQTALRINGHQAPEEVDIDEVEPGDQLLVKTGSQIPVDGSVVAGDGHVNEASLTGESVPVHKRVQDSVSAGTILTSGTLTVMTEQVGEDTIFGKLIELVENAQDSQTQTQRLIDRFSQFYTPLVLVLAVLVGLISRDLSLAITVLVLGCPGALVIGVPVSTVAGIGTAAKKGIVVKGGRVLESLRKVDTLVFDKTGTLTVGKPQVETVQNINGDLNNNWRLLASLESESNHPLAHAILEAYPGEDFDPIDHSEIIEGRGIVAQINGQEVLVGNERLMTESGISLAQLSLPAESTHVLMAVNRQLRLGIAVMDVLRPEVASILKEFKEKQHYQLVVLSGDHQAVTESVMRQVPIDLVRGDLLPADKQAVIKQLQDAGHQVAFIGDGINDSPAITQANVGIAMGSGTEAAIEIADVVLVRSTLEQLKMALSYSKRTVRNMRQNITIAILTVVLLLIGLIAGYIYMASGMLVHELSILIVILNGMRLIRY</sequence>
<evidence type="ECO:0000256" key="8">
    <source>
        <dbReference type="ARBA" id="ARBA00023065"/>
    </source>
</evidence>
<keyword evidence="12" id="KW-1003">Cell membrane</keyword>
<dbReference type="PRINTS" id="PR00120">
    <property type="entry name" value="HATPASE"/>
</dbReference>
<dbReference type="InterPro" id="IPR059000">
    <property type="entry name" value="ATPase_P-type_domA"/>
</dbReference>
<dbReference type="InterPro" id="IPR023298">
    <property type="entry name" value="ATPase_P-typ_TM_dom_sf"/>
</dbReference>
<evidence type="ECO:0000256" key="6">
    <source>
        <dbReference type="ARBA" id="ARBA00022967"/>
    </source>
</evidence>
<dbReference type="GO" id="GO:0005886">
    <property type="term" value="C:plasma membrane"/>
    <property type="evidence" value="ECO:0007669"/>
    <property type="project" value="UniProtKB-SubCell"/>
</dbReference>
<dbReference type="AlphaFoldDB" id="A0A0R1VJJ7"/>
<dbReference type="InterPro" id="IPR051014">
    <property type="entry name" value="Cation_Transport_ATPase_IB"/>
</dbReference>
<dbReference type="InterPro" id="IPR027256">
    <property type="entry name" value="P-typ_ATPase_IB"/>
</dbReference>
<comment type="caution">
    <text evidence="14">The sequence shown here is derived from an EMBL/GenBank/DDBJ whole genome shotgun (WGS) entry which is preliminary data.</text>
</comment>
<dbReference type="SUPFAM" id="SSF56784">
    <property type="entry name" value="HAD-like"/>
    <property type="match status" value="1"/>
</dbReference>
<dbReference type="InterPro" id="IPR036412">
    <property type="entry name" value="HAD-like_sf"/>
</dbReference>
<dbReference type="Gene3D" id="2.70.150.10">
    <property type="entry name" value="Calcium-transporting ATPase, cytoplasmic transduction domain A"/>
    <property type="match status" value="1"/>
</dbReference>
<feature type="transmembrane region" description="Helical" evidence="12">
    <location>
        <begin position="39"/>
        <end position="58"/>
    </location>
</feature>
<dbReference type="PANTHER" id="PTHR48085">
    <property type="entry name" value="CADMIUM/ZINC-TRANSPORTING ATPASE HMA2-RELATED"/>
    <property type="match status" value="1"/>
</dbReference>
<evidence type="ECO:0000256" key="2">
    <source>
        <dbReference type="ARBA" id="ARBA00006024"/>
    </source>
</evidence>
<dbReference type="InterPro" id="IPR001757">
    <property type="entry name" value="P_typ_ATPase"/>
</dbReference>
<dbReference type="Pfam" id="PF00122">
    <property type="entry name" value="E1-E2_ATPase"/>
    <property type="match status" value="1"/>
</dbReference>
<dbReference type="Proteomes" id="UP000051739">
    <property type="component" value="Unassembled WGS sequence"/>
</dbReference>
<keyword evidence="6" id="KW-1278">Translocase</keyword>
<keyword evidence="8" id="KW-0813">Transport</keyword>
<evidence type="ECO:0000256" key="5">
    <source>
        <dbReference type="ARBA" id="ARBA00022723"/>
    </source>
</evidence>
<dbReference type="PANTHER" id="PTHR48085:SF5">
    <property type="entry name" value="CADMIUM_ZINC-TRANSPORTING ATPASE HMA4-RELATED"/>
    <property type="match status" value="1"/>
</dbReference>
<evidence type="ECO:0000256" key="3">
    <source>
        <dbReference type="ARBA" id="ARBA00022539"/>
    </source>
</evidence>
<feature type="domain" description="P-type ATPase A" evidence="13">
    <location>
        <begin position="122"/>
        <end position="223"/>
    </location>
</feature>
<dbReference type="InterPro" id="IPR008250">
    <property type="entry name" value="ATPase_P-typ_transduc_dom_A_sf"/>
</dbReference>
<evidence type="ECO:0000256" key="4">
    <source>
        <dbReference type="ARBA" id="ARBA00022692"/>
    </source>
</evidence>
<protein>
    <recommendedName>
        <fullName evidence="10">Cd(2+)-exporting ATPase</fullName>
        <ecNumber evidence="10">7.2.2.21</ecNumber>
    </recommendedName>
</protein>
<gene>
    <name evidence="14" type="ORF">FC60_GL000006</name>
</gene>
<evidence type="ECO:0000256" key="9">
    <source>
        <dbReference type="ARBA" id="ARBA00023136"/>
    </source>
</evidence>
<proteinExistence type="inferred from homology"/>
<dbReference type="GO" id="GO:0008551">
    <property type="term" value="F:P-type cadmium transporter activity"/>
    <property type="evidence" value="ECO:0007669"/>
    <property type="project" value="UniProtKB-EC"/>
</dbReference>
<feature type="transmembrane region" description="Helical" evidence="12">
    <location>
        <begin position="264"/>
        <end position="292"/>
    </location>
</feature>
<dbReference type="CDD" id="cd02079">
    <property type="entry name" value="P-type_ATPase_HM"/>
    <property type="match status" value="1"/>
</dbReference>
<evidence type="ECO:0000259" key="13">
    <source>
        <dbReference type="Pfam" id="PF00122"/>
    </source>
</evidence>
<dbReference type="InterPro" id="IPR023214">
    <property type="entry name" value="HAD_sf"/>
</dbReference>
<dbReference type="PROSITE" id="PS00154">
    <property type="entry name" value="ATPASE_E1_E2"/>
    <property type="match status" value="1"/>
</dbReference>
<feature type="transmembrane region" description="Helical" evidence="12">
    <location>
        <begin position="242"/>
        <end position="258"/>
    </location>
</feature>
<dbReference type="NCBIfam" id="TIGR01525">
    <property type="entry name" value="ATPase-IB_hvy"/>
    <property type="match status" value="1"/>
</dbReference>
<accession>A0A0R1VJJ7</accession>
<evidence type="ECO:0000256" key="1">
    <source>
        <dbReference type="ARBA" id="ARBA00004651"/>
    </source>
</evidence>
<keyword evidence="5 12" id="KW-0479">Metal-binding</keyword>
<keyword evidence="4 12" id="KW-0812">Transmembrane</keyword>
<keyword evidence="3" id="KW-0104">Cadmium</keyword>
<evidence type="ECO:0000256" key="10">
    <source>
        <dbReference type="ARBA" id="ARBA00039103"/>
    </source>
</evidence>